<feature type="transmembrane region" description="Helical" evidence="14">
    <location>
        <begin position="402"/>
        <end position="422"/>
    </location>
</feature>
<proteinExistence type="inferred from homology"/>
<evidence type="ECO:0000256" key="8">
    <source>
        <dbReference type="ARBA" id="ARBA00022824"/>
    </source>
</evidence>
<dbReference type="GO" id="GO:0052925">
    <property type="term" value="F:dol-P-Man:Man(5)GlcNAc(2)-PP-Dol alpha-1,3-mannosyltransferase activity"/>
    <property type="evidence" value="ECO:0007669"/>
    <property type="project" value="UniProtKB-EC"/>
</dbReference>
<comment type="subcellular location">
    <subcellularLocation>
        <location evidence="1 14">Endoplasmic reticulum membrane</location>
        <topology evidence="1 14">Multi-pass membrane protein</topology>
    </subcellularLocation>
</comment>
<evidence type="ECO:0000313" key="17">
    <source>
        <dbReference type="Proteomes" id="UP000433883"/>
    </source>
</evidence>
<evidence type="ECO:0000256" key="9">
    <source>
        <dbReference type="ARBA" id="ARBA00022989"/>
    </source>
</evidence>
<keyword evidence="9 14" id="KW-1133">Transmembrane helix</keyword>
<comment type="pathway">
    <text evidence="2 14">Protein modification; protein glycosylation.</text>
</comment>
<sequence length="439" mass="49564">MNFVNASLTIASDPKQARWVAPLLLTAESALCALIIWKIPCELVPNNHTANKVISPSPPTDTEIDWKAYMQQIALYVKGEKNYYNIAGDTGPLVYPGLHVYIYRILYAITDEGSNLLAAQIIFAVLYLCTLAVVMTCYRLAKAPPYVFPLLVLSKRLHSIYVLRLFNDCWAVMFLWLAIYAYQKRLWTAGSALLSCGIAVKMSVILTLPAVGVVLLQAVGSERAITQALLIGQTQGLFAFEFVKVHWRAYIYSAFQLNRQFLYKWTVNWRFVPEDIFLSKPFSYALLSAHAGLLLTFLTTRWVKPSQRSLKDTLNLFFSEQQNYQVTEAISKRMTPEFILTTVLTANSIGMLCARSLHYQFFSWTAWATPFLLWRSGMHPVAIYGVWAAQEWAWNVYPSTHASSAVVVASLAATVAGVWWGTRKDVEQVAGKVEQKKLQ</sequence>
<evidence type="ECO:0000256" key="3">
    <source>
        <dbReference type="ARBA" id="ARBA00011964"/>
    </source>
</evidence>
<evidence type="ECO:0000256" key="7">
    <source>
        <dbReference type="ARBA" id="ARBA00022692"/>
    </source>
</evidence>
<keyword evidence="8 14" id="KW-0256">Endoplasmic reticulum</keyword>
<keyword evidence="6 14" id="KW-0808">Transferase</keyword>
<keyword evidence="7 14" id="KW-0812">Transmembrane</keyword>
<dbReference type="EC" id="2.4.1.258" evidence="3 14"/>
<evidence type="ECO:0000313" key="16">
    <source>
        <dbReference type="EMBL" id="KAE9984975.1"/>
    </source>
</evidence>
<evidence type="ECO:0000313" key="18">
    <source>
        <dbReference type="Proteomes" id="UP000490939"/>
    </source>
</evidence>
<evidence type="ECO:0000256" key="11">
    <source>
        <dbReference type="ARBA" id="ARBA00044743"/>
    </source>
</evidence>
<accession>A0A8H3U885</accession>
<evidence type="ECO:0000256" key="5">
    <source>
        <dbReference type="ARBA" id="ARBA00022676"/>
    </source>
</evidence>
<comment type="function">
    <text evidence="11 14">Dol-P-Man:Man(5)GlcNAc(2)-PP-Dol alpha-1,3-mannosyltransferase that operates in the biosynthetic pathway of dolichol-linked oligosaccharides, the glycan precursors employed in protein asparagine (N)-glycosylation. The assembly of dolichol-linked oligosaccharides begins on the cytosolic side of the endoplasmic reticulum membrane and finishes in its lumen. The sequential addition of sugars to dolichol pyrophosphate produces dolichol-linked oligosaccharides containing fourteen sugars, including two GlcNAcs, nine mannoses and three glucoses. Once assembled, the oligosaccharide is transferred from the lipid to nascent proteins by oligosaccharyltransferases. In the lumen of the endoplasmic reticulum, adds the first dolichyl beta-D-mannosyl phosphate derived mannose in an alpha-1,3 linkage to Man(5)GlcNAc(2)-PP-dolichol to produce Man(6)GlcNAc(2)-PP-dolichol.</text>
</comment>
<evidence type="ECO:0000313" key="15">
    <source>
        <dbReference type="EMBL" id="KAE9964860.1"/>
    </source>
</evidence>
<keyword evidence="5 14" id="KW-0328">Glycosyltransferase</keyword>
<dbReference type="Proteomes" id="UP000433883">
    <property type="component" value="Unassembled WGS sequence"/>
</dbReference>
<evidence type="ECO:0000256" key="6">
    <source>
        <dbReference type="ARBA" id="ARBA00022679"/>
    </source>
</evidence>
<keyword evidence="18" id="KW-1185">Reference proteome</keyword>
<protein>
    <recommendedName>
        <fullName evidence="4 14">Dol-P-Man:Man(5)GlcNAc(2)-PP-Dol alpha-1,3-mannosyltransferase</fullName>
        <ecNumber evidence="3 14">2.4.1.258</ecNumber>
    </recommendedName>
    <alternativeName>
        <fullName evidence="14">Dol-P-Man-dependent alpha(1-3)-mannosyltransferase</fullName>
    </alternativeName>
</protein>
<dbReference type="UniPathway" id="UPA00378"/>
<evidence type="ECO:0000256" key="14">
    <source>
        <dbReference type="RuleBase" id="RU364047"/>
    </source>
</evidence>
<evidence type="ECO:0000256" key="13">
    <source>
        <dbReference type="ARBA" id="ARBA00093457"/>
    </source>
</evidence>
<dbReference type="EMBL" id="WNWQ01000659">
    <property type="protein sequence ID" value="KAE9964860.1"/>
    <property type="molecule type" value="Genomic_DNA"/>
</dbReference>
<organism evidence="15 17">
    <name type="scientific">Venturia inaequalis</name>
    <name type="common">Apple scab fungus</name>
    <dbReference type="NCBI Taxonomy" id="5025"/>
    <lineage>
        <taxon>Eukaryota</taxon>
        <taxon>Fungi</taxon>
        <taxon>Dikarya</taxon>
        <taxon>Ascomycota</taxon>
        <taxon>Pezizomycotina</taxon>
        <taxon>Dothideomycetes</taxon>
        <taxon>Pleosporomycetidae</taxon>
        <taxon>Venturiales</taxon>
        <taxon>Venturiaceae</taxon>
        <taxon>Venturia</taxon>
    </lineage>
</organism>
<dbReference type="InterPro" id="IPR007873">
    <property type="entry name" value="Glycosyltransferase_ALG3"/>
</dbReference>
<dbReference type="Proteomes" id="UP000490939">
    <property type="component" value="Unassembled WGS sequence"/>
</dbReference>
<reference evidence="15 17" key="1">
    <citation type="submission" date="2019-11" db="EMBL/GenBank/DDBJ databases">
        <title>Venturia inaequalis Genome Resource.</title>
        <authorList>
            <person name="Lichtner F.J."/>
        </authorList>
    </citation>
    <scope>NUCLEOTIDE SEQUENCE [LARGE SCALE GENOMIC DNA]</scope>
    <source>
        <strain evidence="15">Bline_iso_100314</strain>
        <strain evidence="16 18">DMI_063113</strain>
    </source>
</reference>
<evidence type="ECO:0000256" key="12">
    <source>
        <dbReference type="ARBA" id="ARBA00049506"/>
    </source>
</evidence>
<evidence type="ECO:0000256" key="2">
    <source>
        <dbReference type="ARBA" id="ARBA00004922"/>
    </source>
</evidence>
<dbReference type="PANTHER" id="PTHR12646">
    <property type="entry name" value="NOT56 - RELATED"/>
    <property type="match status" value="1"/>
</dbReference>
<name>A0A8H3U885_VENIN</name>
<feature type="transmembrane region" description="Helical" evidence="14">
    <location>
        <begin position="282"/>
        <end position="303"/>
    </location>
</feature>
<evidence type="ECO:0000256" key="1">
    <source>
        <dbReference type="ARBA" id="ARBA00004477"/>
    </source>
</evidence>
<dbReference type="AlphaFoldDB" id="A0A8H3U885"/>
<comment type="caution">
    <text evidence="15">The sequence shown here is derived from an EMBL/GenBank/DDBJ whole genome shotgun (WGS) entry which is preliminary data.</text>
</comment>
<dbReference type="OrthoDB" id="20028at2759"/>
<feature type="transmembrane region" description="Helical" evidence="14">
    <location>
        <begin position="192"/>
        <end position="216"/>
    </location>
</feature>
<evidence type="ECO:0000256" key="10">
    <source>
        <dbReference type="ARBA" id="ARBA00023136"/>
    </source>
</evidence>
<gene>
    <name evidence="15" type="ORF">BLS_008016</name>
    <name evidence="16" type="ORF">EG327_004848</name>
</gene>
<dbReference type="PANTHER" id="PTHR12646:SF0">
    <property type="entry name" value="DOL-P-MAN:MAN(5)GLCNAC(2)-PP-DOL ALPHA-1,3-MANNOSYLTRANSFERASE"/>
    <property type="match status" value="1"/>
</dbReference>
<feature type="transmembrane region" description="Helical" evidence="14">
    <location>
        <begin position="116"/>
        <end position="141"/>
    </location>
</feature>
<comment type="catalytic activity">
    <reaction evidence="12 14">
        <text>an alpha-D-Man-(1-&gt;2)-alpha-D-Man-(1-&gt;2)-alpha-D-Man-(1-&gt;3)-[alpha-D-Man-(1-&gt;6)]-beta-D-Man-(1-&gt;4)-beta-D-GlcNAc-(1-&gt;4)-alpha-D-GlcNAc-diphospho-di-trans,poly-cis-dolichol + a di-trans,poly-cis-dolichyl beta-D-mannosyl phosphate = an alpha-D-Man-(1-&gt;2)-alpha-D-Man-(1-&gt;2)-alpha-D-Man-(1-&gt;3)-[alpha-D-Man-(1-&gt;3)-alpha-D-Man-(1-&gt;6)]-beta-D-Man-(1-&gt;4)-beta-D-GlcNAc-(1-&gt;4)-alpha-D-GlcNAc-diphospho-di-trans,poly-cis-dolichol + a di-trans,poly-cis-dolichyl phosphate + H(+)</text>
        <dbReference type="Rhea" id="RHEA:29527"/>
        <dbReference type="Rhea" id="RHEA-COMP:19498"/>
        <dbReference type="Rhea" id="RHEA-COMP:19501"/>
        <dbReference type="Rhea" id="RHEA-COMP:19516"/>
        <dbReference type="Rhea" id="RHEA-COMP:19517"/>
        <dbReference type="ChEBI" id="CHEBI:15378"/>
        <dbReference type="ChEBI" id="CHEBI:57683"/>
        <dbReference type="ChEBI" id="CHEBI:58211"/>
        <dbReference type="ChEBI" id="CHEBI:132515"/>
        <dbReference type="ChEBI" id="CHEBI:132516"/>
        <dbReference type="EC" id="2.4.1.258"/>
    </reaction>
    <physiologicalReaction direction="left-to-right" evidence="12 14">
        <dbReference type="Rhea" id="RHEA:29528"/>
    </physiologicalReaction>
</comment>
<dbReference type="GO" id="GO:0005789">
    <property type="term" value="C:endoplasmic reticulum membrane"/>
    <property type="evidence" value="ECO:0007669"/>
    <property type="project" value="UniProtKB-SubCell"/>
</dbReference>
<dbReference type="EMBL" id="WNWR01000285">
    <property type="protein sequence ID" value="KAE9984975.1"/>
    <property type="molecule type" value="Genomic_DNA"/>
</dbReference>
<evidence type="ECO:0000256" key="4">
    <source>
        <dbReference type="ARBA" id="ARBA00015561"/>
    </source>
</evidence>
<keyword evidence="10 14" id="KW-0472">Membrane</keyword>
<feature type="transmembrane region" description="Helical" evidence="14">
    <location>
        <begin position="161"/>
        <end position="180"/>
    </location>
</feature>
<dbReference type="Pfam" id="PF05208">
    <property type="entry name" value="ALG3"/>
    <property type="match status" value="1"/>
</dbReference>
<comment type="similarity">
    <text evidence="13">Belongs to the glycosyltransferase ALG3 family.</text>
</comment>